<proteinExistence type="predicted"/>
<keyword evidence="2" id="KW-1185">Reference proteome</keyword>
<organism evidence="1 2">
    <name type="scientific">Dreissena polymorpha</name>
    <name type="common">Zebra mussel</name>
    <name type="synonym">Mytilus polymorpha</name>
    <dbReference type="NCBI Taxonomy" id="45954"/>
    <lineage>
        <taxon>Eukaryota</taxon>
        <taxon>Metazoa</taxon>
        <taxon>Spiralia</taxon>
        <taxon>Lophotrochozoa</taxon>
        <taxon>Mollusca</taxon>
        <taxon>Bivalvia</taxon>
        <taxon>Autobranchia</taxon>
        <taxon>Heteroconchia</taxon>
        <taxon>Euheterodonta</taxon>
        <taxon>Imparidentia</taxon>
        <taxon>Neoheterodontei</taxon>
        <taxon>Myida</taxon>
        <taxon>Dreissenoidea</taxon>
        <taxon>Dreissenidae</taxon>
        <taxon>Dreissena</taxon>
    </lineage>
</organism>
<reference evidence="1" key="1">
    <citation type="journal article" date="2019" name="bioRxiv">
        <title>The Genome of the Zebra Mussel, Dreissena polymorpha: A Resource for Invasive Species Research.</title>
        <authorList>
            <person name="McCartney M.A."/>
            <person name="Auch B."/>
            <person name="Kono T."/>
            <person name="Mallez S."/>
            <person name="Zhang Y."/>
            <person name="Obille A."/>
            <person name="Becker A."/>
            <person name="Abrahante J.E."/>
            <person name="Garbe J."/>
            <person name="Badalamenti J.P."/>
            <person name="Herman A."/>
            <person name="Mangelson H."/>
            <person name="Liachko I."/>
            <person name="Sullivan S."/>
            <person name="Sone E.D."/>
            <person name="Koren S."/>
            <person name="Silverstein K.A.T."/>
            <person name="Beckman K.B."/>
            <person name="Gohl D.M."/>
        </authorList>
    </citation>
    <scope>NUCLEOTIDE SEQUENCE</scope>
    <source>
        <strain evidence="1">Duluth1</strain>
        <tissue evidence="1">Whole animal</tissue>
    </source>
</reference>
<evidence type="ECO:0000313" key="1">
    <source>
        <dbReference type="EMBL" id="KAH3790818.1"/>
    </source>
</evidence>
<gene>
    <name evidence="1" type="ORF">DPMN_169025</name>
</gene>
<name>A0A9D4J068_DREPO</name>
<protein>
    <submittedName>
        <fullName evidence="1">Uncharacterized protein</fullName>
    </submittedName>
</protein>
<dbReference type="EMBL" id="JAIWYP010000008">
    <property type="protein sequence ID" value="KAH3790818.1"/>
    <property type="molecule type" value="Genomic_DNA"/>
</dbReference>
<accession>A0A9D4J068</accession>
<dbReference type="AlphaFoldDB" id="A0A9D4J068"/>
<evidence type="ECO:0000313" key="2">
    <source>
        <dbReference type="Proteomes" id="UP000828390"/>
    </source>
</evidence>
<comment type="caution">
    <text evidence="1">The sequence shown here is derived from an EMBL/GenBank/DDBJ whole genome shotgun (WGS) entry which is preliminary data.</text>
</comment>
<reference evidence="1" key="2">
    <citation type="submission" date="2020-11" db="EMBL/GenBank/DDBJ databases">
        <authorList>
            <person name="McCartney M.A."/>
            <person name="Auch B."/>
            <person name="Kono T."/>
            <person name="Mallez S."/>
            <person name="Becker A."/>
            <person name="Gohl D.M."/>
            <person name="Silverstein K.A.T."/>
            <person name="Koren S."/>
            <person name="Bechman K.B."/>
            <person name="Herman A."/>
            <person name="Abrahante J.E."/>
            <person name="Garbe J."/>
        </authorList>
    </citation>
    <scope>NUCLEOTIDE SEQUENCE</scope>
    <source>
        <strain evidence="1">Duluth1</strain>
        <tissue evidence="1">Whole animal</tissue>
    </source>
</reference>
<dbReference type="Proteomes" id="UP000828390">
    <property type="component" value="Unassembled WGS sequence"/>
</dbReference>
<sequence length="111" mass="11947">MFIVSGGSDFNVVLIGFLLIFSGTDVLHGEALRGVSGERELGSAQCTSTPSVLGKVAPMNTFDWQSFGFKIVLSLTTLGVLDSLCIRLVCASSVRCSACVWRQWRVLEDDG</sequence>